<dbReference type="InterPro" id="IPR050214">
    <property type="entry name" value="Cys_Synth/Cystath_Beta-Synth"/>
</dbReference>
<protein>
    <recommendedName>
        <fullName evidence="4">cysteine synthase</fullName>
        <ecNumber evidence="4">2.5.1.47</ecNumber>
    </recommendedName>
</protein>
<keyword evidence="14" id="KW-1185">Reference proteome</keyword>
<dbReference type="GO" id="GO:0006535">
    <property type="term" value="P:cysteine biosynthetic process from serine"/>
    <property type="evidence" value="ECO:0007669"/>
    <property type="project" value="InterPro"/>
</dbReference>
<evidence type="ECO:0000259" key="12">
    <source>
        <dbReference type="Pfam" id="PF00291"/>
    </source>
</evidence>
<evidence type="ECO:0000256" key="3">
    <source>
        <dbReference type="ARBA" id="ARBA00007103"/>
    </source>
</evidence>
<dbReference type="PROSITE" id="PS00901">
    <property type="entry name" value="CYS_SYNTHASE"/>
    <property type="match status" value="1"/>
</dbReference>
<dbReference type="Gene3D" id="3.40.50.1100">
    <property type="match status" value="2"/>
</dbReference>
<feature type="binding site" evidence="10">
    <location>
        <begin position="192"/>
        <end position="196"/>
    </location>
    <ligand>
        <name>pyridoxal 5'-phosphate</name>
        <dbReference type="ChEBI" id="CHEBI:597326"/>
    </ligand>
</feature>
<evidence type="ECO:0000256" key="5">
    <source>
        <dbReference type="ARBA" id="ARBA00022605"/>
    </source>
</evidence>
<dbReference type="CDD" id="cd01561">
    <property type="entry name" value="CBS_like"/>
    <property type="match status" value="1"/>
</dbReference>
<feature type="binding site" evidence="10">
    <location>
        <position position="274"/>
    </location>
    <ligand>
        <name>pyridoxal 5'-phosphate</name>
        <dbReference type="ChEBI" id="CHEBI:597326"/>
    </ligand>
</feature>
<dbReference type="FunFam" id="3.40.50.1100:FF:000006">
    <property type="entry name" value="Cysteine synthase"/>
    <property type="match status" value="1"/>
</dbReference>
<gene>
    <name evidence="13" type="ORF">PYK22_02183</name>
</gene>
<dbReference type="EC" id="2.5.1.47" evidence="4"/>
<evidence type="ECO:0000256" key="4">
    <source>
        <dbReference type="ARBA" id="ARBA00012681"/>
    </source>
</evidence>
<dbReference type="InterPro" id="IPR036052">
    <property type="entry name" value="TrpB-like_PALP_sf"/>
</dbReference>
<evidence type="ECO:0000256" key="9">
    <source>
        <dbReference type="ARBA" id="ARBA00047931"/>
    </source>
</evidence>
<dbReference type="Pfam" id="PF00291">
    <property type="entry name" value="PALP"/>
    <property type="match status" value="1"/>
</dbReference>
<name>A0A0B6WYK2_9BACT</name>
<reference evidence="13 14" key="2">
    <citation type="submission" date="2015-01" db="EMBL/GenBank/DDBJ databases">
        <title>Complete genome sequence of Pyrinomonas methylaliphatogenes type strain K22T.</title>
        <authorList>
            <person name="Lee K.C.Y."/>
            <person name="Power J.F."/>
            <person name="Dunfield P.F."/>
            <person name="Morgan X.C."/>
            <person name="Huttenhower C."/>
            <person name="Stott M.B."/>
        </authorList>
    </citation>
    <scope>NUCLEOTIDE SEQUENCE [LARGE SCALE GENOMIC DNA]</scope>
    <source>
        <strain evidence="13 14">K22</strain>
    </source>
</reference>
<dbReference type="GO" id="GO:0004124">
    <property type="term" value="F:cysteine synthase activity"/>
    <property type="evidence" value="ECO:0007669"/>
    <property type="project" value="UniProtKB-EC"/>
</dbReference>
<evidence type="ECO:0000256" key="8">
    <source>
        <dbReference type="ARBA" id="ARBA00023192"/>
    </source>
</evidence>
<accession>A0A0B6WYK2</accession>
<evidence type="ECO:0000256" key="2">
    <source>
        <dbReference type="ARBA" id="ARBA00004962"/>
    </source>
</evidence>
<dbReference type="EMBL" id="CBXV010000007">
    <property type="protein sequence ID" value="CDM66171.1"/>
    <property type="molecule type" value="Genomic_DNA"/>
</dbReference>
<proteinExistence type="inferred from homology"/>
<keyword evidence="6 13" id="KW-0808">Transferase</keyword>
<feature type="domain" description="Tryptophan synthase beta chain-like PALP" evidence="12">
    <location>
        <begin position="20"/>
        <end position="301"/>
    </location>
</feature>
<sequence>MTQAVLEKPGRVKQGDSVVDQIGNTPLLRLRRITRDLPAGVEIYVKAEHMNPGGSVKDRPALAMILDGERRGLLTPERTILDATSGNTGIAYAMIGAARGYRVALCLPRNASPERKRMLRVYGAQLIETDPREGTDGAQRHARALYEREPEKYFYPDQYNNPANWRAHYESTGVEIWQQTEGRITHFLAGLGTSGTFVGTTRRLKEFNPAIRCISMQPDSPLHGLEGMKHMPTAIVPGIYDPHLADENVEVSTEDAQRMARRLAREEGLFVGISSGANVFAALRLAHKLPRGSVVVTILCDGGERYMSEEFWNEDD</sequence>
<evidence type="ECO:0000313" key="14">
    <source>
        <dbReference type="Proteomes" id="UP000031518"/>
    </source>
</evidence>
<comment type="cofactor">
    <cofactor evidence="1 10">
        <name>pyridoxal 5'-phosphate</name>
        <dbReference type="ChEBI" id="CHEBI:597326"/>
    </cofactor>
</comment>
<dbReference type="SUPFAM" id="SSF53686">
    <property type="entry name" value="Tryptophan synthase beta subunit-like PLP-dependent enzymes"/>
    <property type="match status" value="1"/>
</dbReference>
<dbReference type="OrthoDB" id="9808024at2"/>
<evidence type="ECO:0000256" key="1">
    <source>
        <dbReference type="ARBA" id="ARBA00001933"/>
    </source>
</evidence>
<keyword evidence="8" id="KW-0198">Cysteine biosynthesis</keyword>
<dbReference type="PANTHER" id="PTHR10314">
    <property type="entry name" value="CYSTATHIONINE BETA-SYNTHASE"/>
    <property type="match status" value="1"/>
</dbReference>
<organism evidence="13 14">
    <name type="scientific">Pyrinomonas methylaliphatogenes</name>
    <dbReference type="NCBI Taxonomy" id="454194"/>
    <lineage>
        <taxon>Bacteria</taxon>
        <taxon>Pseudomonadati</taxon>
        <taxon>Acidobacteriota</taxon>
        <taxon>Blastocatellia</taxon>
        <taxon>Blastocatellales</taxon>
        <taxon>Pyrinomonadaceae</taxon>
        <taxon>Pyrinomonas</taxon>
    </lineage>
</organism>
<evidence type="ECO:0000256" key="10">
    <source>
        <dbReference type="PIRSR" id="PIRSR605856-50"/>
    </source>
</evidence>
<evidence type="ECO:0000313" key="13">
    <source>
        <dbReference type="EMBL" id="CDM66171.1"/>
    </source>
</evidence>
<comment type="pathway">
    <text evidence="2">Amino-acid biosynthesis; L-cysteine biosynthesis; L-cysteine from L-serine: step 2/2.</text>
</comment>
<dbReference type="Proteomes" id="UP000031518">
    <property type="component" value="Unassembled WGS sequence"/>
</dbReference>
<dbReference type="STRING" id="454194.PYK22_02183"/>
<dbReference type="NCBIfam" id="TIGR01136">
    <property type="entry name" value="cysKM"/>
    <property type="match status" value="1"/>
</dbReference>
<comment type="catalytic activity">
    <reaction evidence="9">
        <text>O-acetyl-L-serine + hydrogen sulfide = L-cysteine + acetate</text>
        <dbReference type="Rhea" id="RHEA:14829"/>
        <dbReference type="ChEBI" id="CHEBI:29919"/>
        <dbReference type="ChEBI" id="CHEBI:30089"/>
        <dbReference type="ChEBI" id="CHEBI:35235"/>
        <dbReference type="ChEBI" id="CHEBI:58340"/>
        <dbReference type="EC" id="2.5.1.47"/>
    </reaction>
</comment>
<dbReference type="InterPro" id="IPR001216">
    <property type="entry name" value="P-phosphate_BS"/>
</dbReference>
<keyword evidence="7 10" id="KW-0663">Pyridoxal phosphate</keyword>
<feature type="binding site" evidence="10">
    <location>
        <position position="87"/>
    </location>
    <ligand>
        <name>pyridoxal 5'-phosphate</name>
        <dbReference type="ChEBI" id="CHEBI:597326"/>
    </ligand>
</feature>
<comment type="similarity">
    <text evidence="3">Belongs to the cysteine synthase/cystathionine beta-synthase family.</text>
</comment>
<dbReference type="InterPro" id="IPR001926">
    <property type="entry name" value="TrpB-like_PALP"/>
</dbReference>
<feature type="modified residue" description="N6-(pyridoxal phosphate)lysine" evidence="11">
    <location>
        <position position="57"/>
    </location>
</feature>
<evidence type="ECO:0000256" key="6">
    <source>
        <dbReference type="ARBA" id="ARBA00022679"/>
    </source>
</evidence>
<dbReference type="InterPro" id="IPR005856">
    <property type="entry name" value="Cys_synth"/>
</dbReference>
<evidence type="ECO:0000256" key="11">
    <source>
        <dbReference type="PIRSR" id="PIRSR605856-51"/>
    </source>
</evidence>
<reference evidence="13 14" key="1">
    <citation type="submission" date="2013-12" db="EMBL/GenBank/DDBJ databases">
        <authorList>
            <person name="Stott M."/>
        </authorList>
    </citation>
    <scope>NUCLEOTIDE SEQUENCE [LARGE SCALE GENOMIC DNA]</scope>
    <source>
        <strain evidence="13 14">K22</strain>
    </source>
</reference>
<dbReference type="RefSeq" id="WP_041977129.1">
    <property type="nucleotide sequence ID" value="NZ_CBXV010000007.1"/>
</dbReference>
<evidence type="ECO:0000256" key="7">
    <source>
        <dbReference type="ARBA" id="ARBA00022898"/>
    </source>
</evidence>
<dbReference type="AlphaFoldDB" id="A0A0B6WYK2"/>
<keyword evidence="5" id="KW-0028">Amino-acid biosynthesis</keyword>